<dbReference type="PANTHER" id="PTHR40061">
    <property type="entry name" value="SPORULATION PROTEIN YLMC-RELATED"/>
    <property type="match status" value="1"/>
</dbReference>
<sequence length="95" mass="10964">MTNCRMADMRNKEVISIKDGTRLGAVNDIEIELKTARISAIIIYGRLKWLGLLGREDDIVIRWEDIQIIGEETVLVDFSVPFRPKKRFGSGWFHT</sequence>
<protein>
    <submittedName>
        <fullName evidence="2">YlmC/YmxH family sporulation protein</fullName>
    </submittedName>
</protein>
<dbReference type="AlphaFoldDB" id="A0A928Q3E2"/>
<evidence type="ECO:0000259" key="1">
    <source>
        <dbReference type="Pfam" id="PF05239"/>
    </source>
</evidence>
<comment type="caution">
    <text evidence="2">The sequence shown here is derived from an EMBL/GenBank/DDBJ whole genome shotgun (WGS) entry which is preliminary data.</text>
</comment>
<gene>
    <name evidence="2" type="ORF">E7512_04420</name>
</gene>
<name>A0A928Q3E2_9FIRM</name>
<organism evidence="2 3">
    <name type="scientific">Faecalispora sporosphaeroides</name>
    <dbReference type="NCBI Taxonomy" id="1549"/>
    <lineage>
        <taxon>Bacteria</taxon>
        <taxon>Bacillati</taxon>
        <taxon>Bacillota</taxon>
        <taxon>Clostridia</taxon>
        <taxon>Eubacteriales</taxon>
        <taxon>Oscillospiraceae</taxon>
        <taxon>Faecalispora</taxon>
    </lineage>
</organism>
<feature type="domain" description="PRC-barrel" evidence="1">
    <location>
        <begin position="5"/>
        <end position="78"/>
    </location>
</feature>
<dbReference type="RefSeq" id="WP_009060029.1">
    <property type="nucleotide sequence ID" value="NZ_JBKWRC010000001.1"/>
</dbReference>
<dbReference type="NCBIfam" id="TIGR02888">
    <property type="entry name" value="spore_YlmC_YmxH"/>
    <property type="match status" value="1"/>
</dbReference>
<dbReference type="Proteomes" id="UP000754750">
    <property type="component" value="Unassembled WGS sequence"/>
</dbReference>
<evidence type="ECO:0000313" key="2">
    <source>
        <dbReference type="EMBL" id="MBE6832816.1"/>
    </source>
</evidence>
<dbReference type="InterPro" id="IPR011033">
    <property type="entry name" value="PRC_barrel-like_sf"/>
</dbReference>
<dbReference type="Pfam" id="PF05239">
    <property type="entry name" value="PRC"/>
    <property type="match status" value="1"/>
</dbReference>
<reference evidence="2" key="1">
    <citation type="submission" date="2019-04" db="EMBL/GenBank/DDBJ databases">
        <title>Evolution of Biomass-Degrading Anaerobic Consortia Revealed by Metagenomics.</title>
        <authorList>
            <person name="Peng X."/>
        </authorList>
    </citation>
    <scope>NUCLEOTIDE SEQUENCE</scope>
    <source>
        <strain evidence="2">SIG551</strain>
    </source>
</reference>
<dbReference type="SUPFAM" id="SSF50346">
    <property type="entry name" value="PRC-barrel domain"/>
    <property type="match status" value="1"/>
</dbReference>
<dbReference type="InterPro" id="IPR014238">
    <property type="entry name" value="Spore_YlmC/YmxH"/>
</dbReference>
<dbReference type="EMBL" id="SVNY01000002">
    <property type="protein sequence ID" value="MBE6832816.1"/>
    <property type="molecule type" value="Genomic_DNA"/>
</dbReference>
<dbReference type="Gene3D" id="2.30.30.240">
    <property type="entry name" value="PRC-barrel domain"/>
    <property type="match status" value="1"/>
</dbReference>
<dbReference type="PANTHER" id="PTHR40061:SF1">
    <property type="entry name" value="SPORULATION PROTEIN YLMC-RELATED"/>
    <property type="match status" value="1"/>
</dbReference>
<dbReference type="InterPro" id="IPR027275">
    <property type="entry name" value="PRC-brl_dom"/>
</dbReference>
<accession>A0A928Q3E2</accession>
<proteinExistence type="predicted"/>
<evidence type="ECO:0000313" key="3">
    <source>
        <dbReference type="Proteomes" id="UP000754750"/>
    </source>
</evidence>